<dbReference type="InterPro" id="IPR017853">
    <property type="entry name" value="GH"/>
</dbReference>
<organism evidence="11 12">
    <name type="scientific">Pedobacter chinensis</name>
    <dbReference type="NCBI Taxonomy" id="2282421"/>
    <lineage>
        <taxon>Bacteria</taxon>
        <taxon>Pseudomonadati</taxon>
        <taxon>Bacteroidota</taxon>
        <taxon>Sphingobacteriia</taxon>
        <taxon>Sphingobacteriales</taxon>
        <taxon>Sphingobacteriaceae</taxon>
        <taxon>Pedobacter</taxon>
    </lineage>
</organism>
<dbReference type="GO" id="GO:0004565">
    <property type="term" value="F:beta-galactosidase activity"/>
    <property type="evidence" value="ECO:0007669"/>
    <property type="project" value="UniProtKB-EC"/>
</dbReference>
<dbReference type="PRINTS" id="PR00742">
    <property type="entry name" value="GLHYDRLASE35"/>
</dbReference>
<dbReference type="InterPro" id="IPR031330">
    <property type="entry name" value="Gly_Hdrlase_35_cat"/>
</dbReference>
<dbReference type="EC" id="3.2.1.23" evidence="5"/>
<dbReference type="InterPro" id="IPR008979">
    <property type="entry name" value="Galactose-bd-like_sf"/>
</dbReference>
<comment type="similarity">
    <text evidence="1 6">Belongs to the glycosyl hydrolase 35 family.</text>
</comment>
<dbReference type="SUPFAM" id="SSF49785">
    <property type="entry name" value="Galactose-binding domain-like"/>
    <property type="match status" value="2"/>
</dbReference>
<feature type="active site" description="Nucleophile" evidence="4">
    <location>
        <position position="270"/>
    </location>
</feature>
<comment type="caution">
    <text evidence="11">The sequence shown here is derived from an EMBL/GenBank/DDBJ whole genome shotgun (WGS) entry which is preliminary data.</text>
</comment>
<dbReference type="AlphaFoldDB" id="A0A369Q2H1"/>
<dbReference type="RefSeq" id="WP_115402616.1">
    <property type="nucleotide sequence ID" value="NZ_QPKV01000003.1"/>
</dbReference>
<feature type="signal peptide" evidence="7">
    <location>
        <begin position="1"/>
        <end position="20"/>
    </location>
</feature>
<evidence type="ECO:0000313" key="12">
    <source>
        <dbReference type="Proteomes" id="UP000253961"/>
    </source>
</evidence>
<evidence type="ECO:0000259" key="10">
    <source>
        <dbReference type="Pfam" id="PF21467"/>
    </source>
</evidence>
<evidence type="ECO:0000256" key="6">
    <source>
        <dbReference type="RuleBase" id="RU003679"/>
    </source>
</evidence>
<sequence>MKTKFFTLALLLTLALNSNAQNKATAAKHTFAIADGNFLLDGKPVQIHSGEMHYARIPKPYWRHRLKMMKAMGLNAVATYVFWNYHETSPGVWDFKSGNKDIAEYIKTAEEEGLFVILRPGPYVCAEWEFGGYPWFLSKVPGMVIRGNNSQYLSATKAYFTALYGQVKNLLVSNGGPIIMVQGENEFGSYVAQRKDISLEDHKKYSAAVFQQLKDVGFNVPFFTSDGSWLFEGGALPGALPTANGEDDVAKLKDIVNKFNDGKGPYMVAEFYPGWLDHWAEPFPKVSYKSTAKQTQKYLDGGVSFNYYMVHGGTNFGFTSGANYDGKHDIQPDLTSYDYDAPISEAGWATKKYDTLRSMLKTASTPAVPAKNPIIAIPDIALTKAVDLEDLKSKITPVNDDKPLTFEELNQGHGYVWYSKKFNQPISGKLELAGLRDYAIVYVNGTKVAELNSYYKKYDCEIDIPFNATLDIIVENMGRINYGSKIINSTKGIISPVIINGQTITGNWDMYKLPMDVVPNIVAGKNTAIAGRPAVYQGSFTLAKTGDTFLDMRDFGKGIVFINGINIGRYWSVGPQQTLYVPGCWLKAGKNDIVIFEQKNDVMQKSVKSLTTPILEELKPENGLPK</sequence>
<keyword evidence="3 5" id="KW-0326">Glycosidase</keyword>
<dbReference type="PIRSF" id="PIRSF006336">
    <property type="entry name" value="B-gal"/>
    <property type="match status" value="1"/>
</dbReference>
<keyword evidence="7" id="KW-0732">Signal</keyword>
<feature type="domain" description="Glycoside hydrolase 35 catalytic" evidence="8">
    <location>
        <begin position="37"/>
        <end position="361"/>
    </location>
</feature>
<reference evidence="11 12" key="1">
    <citation type="submission" date="2018-07" db="EMBL/GenBank/DDBJ databases">
        <title>Pedobacter sp. nov., isolated from soil.</title>
        <authorList>
            <person name="Zhou L.Y."/>
            <person name="Du Z.J."/>
        </authorList>
    </citation>
    <scope>NUCLEOTIDE SEQUENCE [LARGE SCALE GENOMIC DNA]</scope>
    <source>
        <strain evidence="11 12">JDX94</strain>
    </source>
</reference>
<name>A0A369Q2H1_9SPHI</name>
<feature type="active site" description="Proton donor" evidence="4">
    <location>
        <position position="186"/>
    </location>
</feature>
<dbReference type="GO" id="GO:0005975">
    <property type="term" value="P:carbohydrate metabolic process"/>
    <property type="evidence" value="ECO:0007669"/>
    <property type="project" value="InterPro"/>
</dbReference>
<dbReference type="InterPro" id="IPR026283">
    <property type="entry name" value="B-gal_1-like"/>
</dbReference>
<dbReference type="PROSITE" id="PS01182">
    <property type="entry name" value="GLYCOSYL_HYDROL_F35"/>
    <property type="match status" value="1"/>
</dbReference>
<evidence type="ECO:0000256" key="5">
    <source>
        <dbReference type="RuleBase" id="RU000675"/>
    </source>
</evidence>
<dbReference type="InterPro" id="IPR019801">
    <property type="entry name" value="Glyco_hydro_35_CS"/>
</dbReference>
<evidence type="ECO:0000256" key="7">
    <source>
        <dbReference type="SAM" id="SignalP"/>
    </source>
</evidence>
<evidence type="ECO:0000256" key="2">
    <source>
        <dbReference type="ARBA" id="ARBA00022801"/>
    </source>
</evidence>
<dbReference type="Gene3D" id="2.60.120.260">
    <property type="entry name" value="Galactose-binding domain-like"/>
    <property type="match status" value="2"/>
</dbReference>
<comment type="catalytic activity">
    <reaction evidence="5">
        <text>Hydrolysis of terminal non-reducing beta-D-galactose residues in beta-D-galactosides.</text>
        <dbReference type="EC" id="3.2.1.23"/>
    </reaction>
</comment>
<keyword evidence="2 5" id="KW-0378">Hydrolase</keyword>
<gene>
    <name evidence="11" type="ORF">DU508_09855</name>
</gene>
<protein>
    <recommendedName>
        <fullName evidence="5">Beta-galactosidase</fullName>
        <ecNumber evidence="5">3.2.1.23</ecNumber>
    </recommendedName>
</protein>
<keyword evidence="12" id="KW-1185">Reference proteome</keyword>
<feature type="chain" id="PRO_5016967556" description="Beta-galactosidase" evidence="7">
    <location>
        <begin position="21"/>
        <end position="626"/>
    </location>
</feature>
<dbReference type="InterPro" id="IPR048913">
    <property type="entry name" value="BetaGal_gal-bd"/>
</dbReference>
<dbReference type="OrthoDB" id="703126at2"/>
<proteinExistence type="inferred from homology"/>
<feature type="domain" description="Beta-galactosidase galactose-binding" evidence="10">
    <location>
        <begin position="533"/>
        <end position="591"/>
    </location>
</feature>
<evidence type="ECO:0000256" key="3">
    <source>
        <dbReference type="ARBA" id="ARBA00023295"/>
    </source>
</evidence>
<evidence type="ECO:0000259" key="8">
    <source>
        <dbReference type="Pfam" id="PF01301"/>
    </source>
</evidence>
<dbReference type="Pfam" id="PF21317">
    <property type="entry name" value="BetaGal_ABD_1"/>
    <property type="match status" value="1"/>
</dbReference>
<evidence type="ECO:0000256" key="4">
    <source>
        <dbReference type="PIRSR" id="PIRSR006336-1"/>
    </source>
</evidence>
<evidence type="ECO:0000259" key="9">
    <source>
        <dbReference type="Pfam" id="PF21317"/>
    </source>
</evidence>
<accession>A0A369Q2H1</accession>
<dbReference type="Pfam" id="PF21467">
    <property type="entry name" value="BetaGal_gal-bd"/>
    <property type="match status" value="1"/>
</dbReference>
<dbReference type="InterPro" id="IPR048912">
    <property type="entry name" value="BetaGal1-like_ABD1"/>
</dbReference>
<dbReference type="Proteomes" id="UP000253961">
    <property type="component" value="Unassembled WGS sequence"/>
</dbReference>
<dbReference type="PANTHER" id="PTHR23421">
    <property type="entry name" value="BETA-GALACTOSIDASE RELATED"/>
    <property type="match status" value="1"/>
</dbReference>
<dbReference type="EMBL" id="QPKV01000003">
    <property type="protein sequence ID" value="RDC57447.1"/>
    <property type="molecule type" value="Genomic_DNA"/>
</dbReference>
<dbReference type="Gene3D" id="3.20.20.80">
    <property type="entry name" value="Glycosidases"/>
    <property type="match status" value="1"/>
</dbReference>
<evidence type="ECO:0000256" key="1">
    <source>
        <dbReference type="ARBA" id="ARBA00009809"/>
    </source>
</evidence>
<evidence type="ECO:0000313" key="11">
    <source>
        <dbReference type="EMBL" id="RDC57447.1"/>
    </source>
</evidence>
<dbReference type="Pfam" id="PF01301">
    <property type="entry name" value="Glyco_hydro_35"/>
    <property type="match status" value="1"/>
</dbReference>
<dbReference type="InterPro" id="IPR001944">
    <property type="entry name" value="Glycoside_Hdrlase_35"/>
</dbReference>
<feature type="domain" description="Beta-galactosidase 1-like first all-beta" evidence="9">
    <location>
        <begin position="403"/>
        <end position="513"/>
    </location>
</feature>
<dbReference type="SUPFAM" id="SSF51445">
    <property type="entry name" value="(Trans)glycosidases"/>
    <property type="match status" value="1"/>
</dbReference>